<dbReference type="GO" id="GO:0009507">
    <property type="term" value="C:chloroplast"/>
    <property type="evidence" value="ECO:0007669"/>
    <property type="project" value="UniProtKB-SubCell"/>
</dbReference>
<keyword evidence="5" id="KW-0602">Photosynthesis</keyword>
<sequence>MMKLAVLSALLGSAAAFTTSTNSLPSIARSVQKSSLNMETKADLEVLAKKCNPVIGFYDPIGLSDAEFWGYSNEATIGWIRHAEIKHGRIAMFAFVGYIAAANGVHFPWAMQLDGTPFPDITNPPALWDAVSDDAKTQIFGVIFFLEWWSEFGGKHYMAGGKPGDFPDFKGAEGMPHYVPFNFYDPFGFSKNMSEEKKESRLVAEINNGRLAMIGILGFLAEQTTPGSVPALSSVVQHYDGEPMAPFVNNYLIH</sequence>
<gene>
    <name evidence="10" type="ORF">CHYS00102_LOCUS14451</name>
</gene>
<feature type="chain" id="PRO_5031314146" description="Plastid light harvesting protein" evidence="9">
    <location>
        <begin position="17"/>
        <end position="254"/>
    </location>
</feature>
<feature type="binding site" evidence="8">
    <location>
        <position position="84"/>
    </location>
    <ligand>
        <name>chlorophyll a</name>
        <dbReference type="ChEBI" id="CHEBI:58416"/>
        <label>1</label>
    </ligand>
</feature>
<evidence type="ECO:0000256" key="5">
    <source>
        <dbReference type="ARBA" id="ARBA00022531"/>
    </source>
</evidence>
<feature type="binding site" evidence="8">
    <location>
        <position position="64"/>
    </location>
    <ligand>
        <name>chlorophyll a</name>
        <dbReference type="ChEBI" id="CHEBI:58416"/>
        <label>1</label>
    </ligand>
</feature>
<evidence type="ECO:0008006" key="11">
    <source>
        <dbReference type="Google" id="ProtNLM"/>
    </source>
</evidence>
<protein>
    <recommendedName>
        <fullName evidence="11">Plastid light harvesting protein</fullName>
    </recommendedName>
</protein>
<comment type="function">
    <text evidence="1">The light-harvesting complex (LHC) functions as a light receptor, it captures and delivers excitation energy to photosystems with which it is closely associated. Energy is transferred from the carotenoid and chlorophyll C (or B) to chlorophyll A and the photosynthetic reaction centers where it is used to synthesize ATP and reducing power.</text>
</comment>
<evidence type="ECO:0000256" key="2">
    <source>
        <dbReference type="ARBA" id="ARBA00004229"/>
    </source>
</evidence>
<evidence type="ECO:0000256" key="3">
    <source>
        <dbReference type="ARBA" id="ARBA00005933"/>
    </source>
</evidence>
<dbReference type="Gene3D" id="1.10.3460.10">
    <property type="entry name" value="Chlorophyll a/b binding protein domain"/>
    <property type="match status" value="1"/>
</dbReference>
<dbReference type="Pfam" id="PF00504">
    <property type="entry name" value="Chloroa_b-bind"/>
    <property type="match status" value="1"/>
</dbReference>
<keyword evidence="9" id="KW-0732">Signal</keyword>
<evidence type="ECO:0000256" key="6">
    <source>
        <dbReference type="ARBA" id="ARBA00022640"/>
    </source>
</evidence>
<dbReference type="InterPro" id="IPR022796">
    <property type="entry name" value="Chloroa_b-bind"/>
</dbReference>
<feature type="binding site" evidence="8">
    <location>
        <position position="89"/>
    </location>
    <ligand>
        <name>chlorophyll a</name>
        <dbReference type="ChEBI" id="CHEBI:58416"/>
        <label>1</label>
    </ligand>
</feature>
<comment type="similarity">
    <text evidence="3">Belongs to the fucoxanthin chlorophyll protein family.</text>
</comment>
<dbReference type="EMBL" id="HBFR01020071">
    <property type="protein sequence ID" value="CAD8887253.1"/>
    <property type="molecule type" value="Transcribed_RNA"/>
</dbReference>
<evidence type="ECO:0000256" key="4">
    <source>
        <dbReference type="ARBA" id="ARBA00022528"/>
    </source>
</evidence>
<accession>A0A7S1BIY6</accession>
<keyword evidence="8" id="KW-0148">Chlorophyll</keyword>
<name>A0A7S1BIY6_9STRA</name>
<dbReference type="AlphaFoldDB" id="A0A7S1BIY6"/>
<evidence type="ECO:0000256" key="8">
    <source>
        <dbReference type="PIRSR" id="PIRSR601344-1"/>
    </source>
</evidence>
<keyword evidence="6" id="KW-0934">Plastid</keyword>
<comment type="subcellular location">
    <subcellularLocation>
        <location evidence="2">Plastid</location>
        <location evidence="2">Chloroplast</location>
    </subcellularLocation>
</comment>
<dbReference type="GO" id="GO:0009765">
    <property type="term" value="P:photosynthesis, light harvesting"/>
    <property type="evidence" value="ECO:0007669"/>
    <property type="project" value="InterPro"/>
</dbReference>
<feature type="signal peptide" evidence="9">
    <location>
        <begin position="1"/>
        <end position="16"/>
    </location>
</feature>
<evidence type="ECO:0000256" key="9">
    <source>
        <dbReference type="SAM" id="SignalP"/>
    </source>
</evidence>
<keyword evidence="4" id="KW-0150">Chloroplast</keyword>
<dbReference type="GO" id="GO:0030076">
    <property type="term" value="C:light-harvesting complex"/>
    <property type="evidence" value="ECO:0007669"/>
    <property type="project" value="UniProtKB-KW"/>
</dbReference>
<keyword evidence="8" id="KW-0157">Chromophore</keyword>
<evidence type="ECO:0000256" key="7">
    <source>
        <dbReference type="ARBA" id="ARBA00023243"/>
    </source>
</evidence>
<organism evidence="10">
    <name type="scientific">Corethron hystrix</name>
    <dbReference type="NCBI Taxonomy" id="216773"/>
    <lineage>
        <taxon>Eukaryota</taxon>
        <taxon>Sar</taxon>
        <taxon>Stramenopiles</taxon>
        <taxon>Ochrophyta</taxon>
        <taxon>Bacillariophyta</taxon>
        <taxon>Coscinodiscophyceae</taxon>
        <taxon>Corethrophycidae</taxon>
        <taxon>Corethrales</taxon>
        <taxon>Corethraceae</taxon>
        <taxon>Corethron</taxon>
    </lineage>
</organism>
<feature type="binding site" evidence="8">
    <location>
        <position position="87"/>
    </location>
    <ligand>
        <name>chlorophyll a</name>
        <dbReference type="ChEBI" id="CHEBI:58416"/>
        <label>1</label>
    </ligand>
</feature>
<reference evidence="10" key="1">
    <citation type="submission" date="2021-01" db="EMBL/GenBank/DDBJ databases">
        <authorList>
            <person name="Corre E."/>
            <person name="Pelletier E."/>
            <person name="Niang G."/>
            <person name="Scheremetjew M."/>
            <person name="Finn R."/>
            <person name="Kale V."/>
            <person name="Holt S."/>
            <person name="Cochrane G."/>
            <person name="Meng A."/>
            <person name="Brown T."/>
            <person name="Cohen L."/>
        </authorList>
    </citation>
    <scope>NUCLEOTIDE SEQUENCE</scope>
    <source>
        <strain evidence="10">308</strain>
    </source>
</reference>
<feature type="binding site" evidence="8">
    <location>
        <position position="205"/>
    </location>
    <ligand>
        <name>chlorophyll a</name>
        <dbReference type="ChEBI" id="CHEBI:58416"/>
        <label>1</label>
    </ligand>
</feature>
<dbReference type="InterPro" id="IPR001344">
    <property type="entry name" value="Chloro_AB-bd_pln"/>
</dbReference>
<proteinExistence type="inferred from homology"/>
<dbReference type="PANTHER" id="PTHR21649">
    <property type="entry name" value="CHLOROPHYLL A/B BINDING PROTEIN"/>
    <property type="match status" value="1"/>
</dbReference>
<dbReference type="GO" id="GO:0016168">
    <property type="term" value="F:chlorophyll binding"/>
    <property type="evidence" value="ECO:0007669"/>
    <property type="project" value="UniProtKB-KW"/>
</dbReference>
<feature type="binding site" evidence="8">
    <location>
        <position position="210"/>
    </location>
    <ligand>
        <name>chlorophyll a</name>
        <dbReference type="ChEBI" id="CHEBI:58416"/>
        <label>1</label>
    </ligand>
</feature>
<dbReference type="GO" id="GO:0016020">
    <property type="term" value="C:membrane"/>
    <property type="evidence" value="ECO:0007669"/>
    <property type="project" value="InterPro"/>
</dbReference>
<dbReference type="SUPFAM" id="SSF103511">
    <property type="entry name" value="Chlorophyll a-b binding protein"/>
    <property type="match status" value="1"/>
</dbReference>
<feature type="binding site" evidence="8">
    <location>
        <position position="208"/>
    </location>
    <ligand>
        <name>chlorophyll a</name>
        <dbReference type="ChEBI" id="CHEBI:58416"/>
        <label>1</label>
    </ligand>
</feature>
<evidence type="ECO:0000256" key="1">
    <source>
        <dbReference type="ARBA" id="ARBA00004022"/>
    </source>
</evidence>
<keyword evidence="7" id="KW-0437">Light-harvesting polypeptide</keyword>
<evidence type="ECO:0000313" key="10">
    <source>
        <dbReference type="EMBL" id="CAD8887253.1"/>
    </source>
</evidence>